<dbReference type="GO" id="GO:0019236">
    <property type="term" value="P:response to pheromone"/>
    <property type="evidence" value="ECO:0007669"/>
    <property type="project" value="UniProtKB-KW"/>
</dbReference>
<evidence type="ECO:0000256" key="12">
    <source>
        <dbReference type="SAM" id="SignalP"/>
    </source>
</evidence>
<comment type="caution">
    <text evidence="11">Lacks conserved residue(s) required for the propagation of feature annotation.</text>
</comment>
<reference evidence="14 15" key="1">
    <citation type="journal article" date="2008" name="Nature">
        <title>Genome analysis of the platypus reveals unique signatures of evolution.</title>
        <authorList>
            <person name="Warren W.C."/>
            <person name="Hillier L.W."/>
            <person name="Marshall Graves J.A."/>
            <person name="Birney E."/>
            <person name="Ponting C.P."/>
            <person name="Grutzner F."/>
            <person name="Belov K."/>
            <person name="Miller W."/>
            <person name="Clarke L."/>
            <person name="Chinwalla A.T."/>
            <person name="Yang S.P."/>
            <person name="Heger A."/>
            <person name="Locke D.P."/>
            <person name="Miethke P."/>
            <person name="Waters P.D."/>
            <person name="Veyrunes F."/>
            <person name="Fulton L."/>
            <person name="Fulton B."/>
            <person name="Graves T."/>
            <person name="Wallis J."/>
            <person name="Puente X.S."/>
            <person name="Lopez-Otin C."/>
            <person name="Ordonez G.R."/>
            <person name="Eichler E.E."/>
            <person name="Chen L."/>
            <person name="Cheng Z."/>
            <person name="Deakin J.E."/>
            <person name="Alsop A."/>
            <person name="Thompson K."/>
            <person name="Kirby P."/>
            <person name="Papenfuss A.T."/>
            <person name="Wakefield M.J."/>
            <person name="Olender T."/>
            <person name="Lancet D."/>
            <person name="Huttley G.A."/>
            <person name="Smit A.F."/>
            <person name="Pask A."/>
            <person name="Temple-Smith P."/>
            <person name="Batzer M.A."/>
            <person name="Walker J.A."/>
            <person name="Konkel M.K."/>
            <person name="Harris R.S."/>
            <person name="Whittington C.M."/>
            <person name="Wong E.S."/>
            <person name="Gemmell N.J."/>
            <person name="Buschiazzo E."/>
            <person name="Vargas Jentzsch I.M."/>
            <person name="Merkel A."/>
            <person name="Schmitz J."/>
            <person name="Zemann A."/>
            <person name="Churakov G."/>
            <person name="Kriegs J.O."/>
            <person name="Brosius J."/>
            <person name="Murchison E.P."/>
            <person name="Sachidanandam R."/>
            <person name="Smith C."/>
            <person name="Hannon G.J."/>
            <person name="Tsend-Ayush E."/>
            <person name="McMillan D."/>
            <person name="Attenborough R."/>
            <person name="Rens W."/>
            <person name="Ferguson-Smith M."/>
            <person name="Lefevre C.M."/>
            <person name="Sharp J.A."/>
            <person name="Nicholas K.R."/>
            <person name="Ray D.A."/>
            <person name="Kube M."/>
            <person name="Reinhardt R."/>
            <person name="Pringle T.H."/>
            <person name="Taylor J."/>
            <person name="Jones R.C."/>
            <person name="Nixon B."/>
            <person name="Dacheux J.L."/>
            <person name="Niwa H."/>
            <person name="Sekita Y."/>
            <person name="Huang X."/>
            <person name="Stark A."/>
            <person name="Kheradpour P."/>
            <person name="Kellis M."/>
            <person name="Flicek P."/>
            <person name="Chen Y."/>
            <person name="Webber C."/>
            <person name="Hardison R."/>
            <person name="Nelson J."/>
            <person name="Hallsworth-Pepin K."/>
            <person name="Delehaunty K."/>
            <person name="Markovic C."/>
            <person name="Minx P."/>
            <person name="Feng Y."/>
            <person name="Kremitzki C."/>
            <person name="Mitreva M."/>
            <person name="Glasscock J."/>
            <person name="Wylie T."/>
            <person name="Wohldmann P."/>
            <person name="Thiru P."/>
            <person name="Nhan M.N."/>
            <person name="Pohl C.S."/>
            <person name="Smith S.M."/>
            <person name="Hou S."/>
            <person name="Nefedov M."/>
            <person name="de Jong P.J."/>
            <person name="Renfree M.B."/>
            <person name="Mardis E.R."/>
            <person name="Wilson R.K."/>
        </authorList>
    </citation>
    <scope>NUCLEOTIDE SEQUENCE [LARGE SCALE GENOMIC DNA]</scope>
    <source>
        <strain evidence="14 15">Glennie</strain>
    </source>
</reference>
<organism evidence="14 15">
    <name type="scientific">Ornithorhynchus anatinus</name>
    <name type="common">Duckbill platypus</name>
    <dbReference type="NCBI Taxonomy" id="9258"/>
    <lineage>
        <taxon>Eukaryota</taxon>
        <taxon>Metazoa</taxon>
        <taxon>Chordata</taxon>
        <taxon>Craniata</taxon>
        <taxon>Vertebrata</taxon>
        <taxon>Euteleostomi</taxon>
        <taxon>Mammalia</taxon>
        <taxon>Monotremata</taxon>
        <taxon>Ornithorhynchidae</taxon>
        <taxon>Ornithorhynchus</taxon>
    </lineage>
</organism>
<evidence type="ECO:0000256" key="11">
    <source>
        <dbReference type="RuleBase" id="RU364061"/>
    </source>
</evidence>
<dbReference type="PROSITE" id="PS50262">
    <property type="entry name" value="G_PROTEIN_RECEP_F1_2"/>
    <property type="match status" value="1"/>
</dbReference>
<evidence type="ECO:0000313" key="15">
    <source>
        <dbReference type="Proteomes" id="UP000002279"/>
    </source>
</evidence>
<feature type="signal peptide" evidence="12">
    <location>
        <begin position="1"/>
        <end position="17"/>
    </location>
</feature>
<sequence length="247" mass="27469">IFIHLALANILVLLSKGIPETMEAWRLKNILDAVGCKILLYCSQVGRGLSISMTCLLSVFQANTISLSTSRWTTLKAKAPMCIAPSCLLFWILSLGLDVPSLLYMTGPENKTSTQSILNLIYCSSFNLPSGVTRGLSIVFILWDLIFVELMSSASGYMVCVLLRHHQLVQHLHGPRHSLIVMPEVSAAKRVITLVTLYVLLYGSNTIIMKVLHNTKIDSPLLLNIHIALSLFFPTMNTFLIINTNRR</sequence>
<dbReference type="FunFam" id="1.20.1070.10:FF:000081">
    <property type="entry name" value="Vomeronasal type-1 receptor"/>
    <property type="match status" value="1"/>
</dbReference>
<evidence type="ECO:0000256" key="3">
    <source>
        <dbReference type="ARBA" id="ARBA00022475"/>
    </source>
</evidence>
<feature type="transmembrane region" description="Helical" evidence="11">
    <location>
        <begin position="221"/>
        <end position="242"/>
    </location>
</feature>
<keyword evidence="5 11" id="KW-0812">Transmembrane</keyword>
<evidence type="ECO:0000313" key="14">
    <source>
        <dbReference type="Ensembl" id="ENSOANP00000034023.1"/>
    </source>
</evidence>
<dbReference type="Ensembl" id="ENSOANT00000072015.1">
    <property type="protein sequence ID" value="ENSOANP00000034023.1"/>
    <property type="gene ID" value="ENSOANG00000040405.1"/>
</dbReference>
<evidence type="ECO:0000259" key="13">
    <source>
        <dbReference type="PROSITE" id="PS50262"/>
    </source>
</evidence>
<dbReference type="Gene3D" id="1.20.1070.10">
    <property type="entry name" value="Rhodopsin 7-helix transmembrane proteins"/>
    <property type="match status" value="1"/>
</dbReference>
<dbReference type="PANTHER" id="PTHR24062">
    <property type="entry name" value="VOMERONASAL TYPE-1 RECEPTOR"/>
    <property type="match status" value="1"/>
</dbReference>
<keyword evidence="8 11" id="KW-0472">Membrane</keyword>
<evidence type="ECO:0000256" key="1">
    <source>
        <dbReference type="ARBA" id="ARBA00004651"/>
    </source>
</evidence>
<dbReference type="GO" id="GO:0007606">
    <property type="term" value="P:sensory perception of chemical stimulus"/>
    <property type="evidence" value="ECO:0007669"/>
    <property type="project" value="UniProtKB-ARBA"/>
</dbReference>
<evidence type="ECO:0000256" key="6">
    <source>
        <dbReference type="ARBA" id="ARBA00022989"/>
    </source>
</evidence>
<reference evidence="14" key="3">
    <citation type="submission" date="2025-09" db="UniProtKB">
        <authorList>
            <consortium name="Ensembl"/>
        </authorList>
    </citation>
    <scope>IDENTIFICATION</scope>
    <source>
        <strain evidence="14">Glennie</strain>
    </source>
</reference>
<dbReference type="Pfam" id="PF03402">
    <property type="entry name" value="V1R"/>
    <property type="match status" value="1"/>
</dbReference>
<accession>A0A6I8MZ33</accession>
<evidence type="ECO:0000256" key="10">
    <source>
        <dbReference type="ARBA" id="ARBA00023224"/>
    </source>
</evidence>
<keyword evidence="4 11" id="KW-0589">Pheromone response</keyword>
<feature type="chain" id="PRO_5026241652" description="Vomeronasal type-1 receptor" evidence="12">
    <location>
        <begin position="18"/>
        <end position="247"/>
    </location>
</feature>
<name>A0A6I8MZ33_ORNAN</name>
<keyword evidence="9 11" id="KW-0675">Receptor</keyword>
<evidence type="ECO:0000256" key="7">
    <source>
        <dbReference type="ARBA" id="ARBA00023040"/>
    </source>
</evidence>
<dbReference type="InParanoid" id="A0A6I8MZ33"/>
<keyword evidence="10 11" id="KW-0807">Transducer</keyword>
<evidence type="ECO:0000256" key="5">
    <source>
        <dbReference type="ARBA" id="ARBA00022692"/>
    </source>
</evidence>
<protein>
    <recommendedName>
        <fullName evidence="11">Vomeronasal type-1 receptor</fullName>
    </recommendedName>
</protein>
<evidence type="ECO:0000256" key="9">
    <source>
        <dbReference type="ARBA" id="ARBA00023170"/>
    </source>
</evidence>
<dbReference type="InterPro" id="IPR004072">
    <property type="entry name" value="Vmron_rcpt_1"/>
</dbReference>
<dbReference type="AlphaFoldDB" id="A0A6I8MZ33"/>
<comment type="subcellular location">
    <subcellularLocation>
        <location evidence="1 11">Cell membrane</location>
        <topology evidence="1 11">Multi-pass membrane protein</topology>
    </subcellularLocation>
</comment>
<dbReference type="OMA" id="WIIHISA"/>
<evidence type="ECO:0000256" key="4">
    <source>
        <dbReference type="ARBA" id="ARBA00022507"/>
    </source>
</evidence>
<feature type="transmembrane region" description="Helical" evidence="11">
    <location>
        <begin position="138"/>
        <end position="163"/>
    </location>
</feature>
<keyword evidence="6 11" id="KW-1133">Transmembrane helix</keyword>
<evidence type="ECO:0000256" key="2">
    <source>
        <dbReference type="ARBA" id="ARBA00010663"/>
    </source>
</evidence>
<feature type="transmembrane region" description="Helical" evidence="11">
    <location>
        <begin position="191"/>
        <end position="209"/>
    </location>
</feature>
<keyword evidence="7 11" id="KW-0297">G-protein coupled receptor</keyword>
<dbReference type="GO" id="GO:0005886">
    <property type="term" value="C:plasma membrane"/>
    <property type="evidence" value="ECO:0000318"/>
    <property type="project" value="GO_Central"/>
</dbReference>
<dbReference type="SUPFAM" id="SSF81321">
    <property type="entry name" value="Family A G protein-coupled receptor-like"/>
    <property type="match status" value="1"/>
</dbReference>
<dbReference type="GO" id="GO:0005550">
    <property type="term" value="F:pheromone binding"/>
    <property type="evidence" value="ECO:0000318"/>
    <property type="project" value="GO_Central"/>
</dbReference>
<keyword evidence="15" id="KW-1185">Reference proteome</keyword>
<dbReference type="Proteomes" id="UP000002279">
    <property type="component" value="Chromosome X5"/>
</dbReference>
<feature type="domain" description="G-protein coupled receptors family 1 profile" evidence="13">
    <location>
        <begin position="1"/>
        <end position="241"/>
    </location>
</feature>
<dbReference type="GO" id="GO:0016503">
    <property type="term" value="F:pheromone receptor activity"/>
    <property type="evidence" value="ECO:0007669"/>
    <property type="project" value="InterPro"/>
</dbReference>
<proteinExistence type="inferred from homology"/>
<keyword evidence="3 11" id="KW-1003">Cell membrane</keyword>
<dbReference type="GeneTree" id="ENSGT01030000234553"/>
<keyword evidence="12" id="KW-0732">Signal</keyword>
<dbReference type="InterPro" id="IPR017452">
    <property type="entry name" value="GPCR_Rhodpsn_7TM"/>
</dbReference>
<reference evidence="14" key="2">
    <citation type="submission" date="2025-08" db="UniProtKB">
        <authorList>
            <consortium name="Ensembl"/>
        </authorList>
    </citation>
    <scope>IDENTIFICATION</scope>
    <source>
        <strain evidence="14">Glennie</strain>
    </source>
</reference>
<comment type="similarity">
    <text evidence="2 11">Belongs to the G-protein coupled receptor 1 family.</text>
</comment>
<evidence type="ECO:0000256" key="8">
    <source>
        <dbReference type="ARBA" id="ARBA00023136"/>
    </source>
</evidence>